<dbReference type="EMBL" id="JAUYZG010000025">
    <property type="protein sequence ID" value="KAK2867505.1"/>
    <property type="molecule type" value="Genomic_DNA"/>
</dbReference>
<feature type="region of interest" description="Disordered" evidence="3">
    <location>
        <begin position="372"/>
        <end position="407"/>
    </location>
</feature>
<evidence type="ECO:0008006" key="6">
    <source>
        <dbReference type="Google" id="ProtNLM"/>
    </source>
</evidence>
<dbReference type="Proteomes" id="UP001187343">
    <property type="component" value="Unassembled WGS sequence"/>
</dbReference>
<evidence type="ECO:0000256" key="3">
    <source>
        <dbReference type="SAM" id="MobiDB-lite"/>
    </source>
</evidence>
<feature type="compositionally biased region" description="Basic and acidic residues" evidence="3">
    <location>
        <begin position="600"/>
        <end position="615"/>
    </location>
</feature>
<keyword evidence="2" id="KW-0677">Repeat</keyword>
<dbReference type="PROSITE" id="PS51450">
    <property type="entry name" value="LRR"/>
    <property type="match status" value="2"/>
</dbReference>
<feature type="compositionally biased region" description="Basic and acidic residues" evidence="3">
    <location>
        <begin position="281"/>
        <end position="292"/>
    </location>
</feature>
<evidence type="ECO:0000256" key="1">
    <source>
        <dbReference type="ARBA" id="ARBA00022614"/>
    </source>
</evidence>
<dbReference type="InterPro" id="IPR032675">
    <property type="entry name" value="LRR_dom_sf"/>
</dbReference>
<proteinExistence type="predicted"/>
<feature type="compositionally biased region" description="Polar residues" evidence="3">
    <location>
        <begin position="323"/>
        <end position="333"/>
    </location>
</feature>
<accession>A0AA88NXX7</accession>
<dbReference type="Gene3D" id="3.80.10.10">
    <property type="entry name" value="Ribonuclease Inhibitor"/>
    <property type="match status" value="1"/>
</dbReference>
<evidence type="ECO:0000313" key="5">
    <source>
        <dbReference type="Proteomes" id="UP001187343"/>
    </source>
</evidence>
<name>A0AA88NXX7_9TELE</name>
<feature type="region of interest" description="Disordered" evidence="3">
    <location>
        <begin position="277"/>
        <end position="333"/>
    </location>
</feature>
<reference evidence="4" key="1">
    <citation type="submission" date="2023-08" db="EMBL/GenBank/DDBJ databases">
        <title>Chromosome-level Genome Assembly of mud carp (Cirrhinus molitorella).</title>
        <authorList>
            <person name="Liu H."/>
        </authorList>
    </citation>
    <scope>NUCLEOTIDE SEQUENCE</scope>
    <source>
        <strain evidence="4">Prfri</strain>
        <tissue evidence="4">Muscle</tissue>
    </source>
</reference>
<feature type="compositionally biased region" description="Basic and acidic residues" evidence="3">
    <location>
        <begin position="574"/>
        <end position="586"/>
    </location>
</feature>
<dbReference type="PANTHER" id="PTHR22708">
    <property type="entry name" value="LEUCINE-RICH REPEAT-CONTAINING PROTEIN 56"/>
    <property type="match status" value="1"/>
</dbReference>
<feature type="region of interest" description="Disordered" evidence="3">
    <location>
        <begin position="439"/>
        <end position="512"/>
    </location>
</feature>
<feature type="region of interest" description="Disordered" evidence="3">
    <location>
        <begin position="572"/>
        <end position="615"/>
    </location>
</feature>
<dbReference type="Pfam" id="PF12799">
    <property type="entry name" value="LRR_4"/>
    <property type="match status" value="1"/>
</dbReference>
<sequence length="615" mass="68121">MLSEAKTNAKLNITLFGLKRLCDKGYVSSESSIKKRPGTALSIVTEFSESGLLNPKPADADHEELIIDQSLSPEKLKILPGLDNLQEVTSLEMCVDTRQDTLDNFGIYLPKLTQLKMNNSLISSVRDLGTGLSHLQVLNLARCGLTDLEGISALSSLKELYVAFNSISDLSPVSLLEDLELLDLEENEVEDLAQLWYLGRCVKLRTLSLEGNPVCTCPAPGASEVSGYSYRSEVRDLIPQLIFLDDVPAEEDKAQCCRSSLEDWTLLRESIKEASVSDSLKLTDTDTEERSVSVRGVRPASAPPGDLRISSRSLSSRPGSARPLTSCSGSRPGSTVSDIAILNHESSELTNGVGRVLCGNPLQAARARRQKIKLQNSVSQTRPSTQLSSFVPEHTYEHEESSSRHHRDVFTELRRWRTEHNKCLLVIEKERQLQVMKIHHSDDDDDGDDDEDEGSHSHSFSSDDITRDTSSPDLSFQSPSAESPELLRLSSSSGCSMSPSPPPKAAAAPSPGQRIMQIRTRRLRAHNVDVSKARTSEETHGTESIMRIIHKPHRPSTSPVQWSEATENHQLSDIQHKPMIRSEKLTPRRPQTPRAALQRLPDRKHMPEVMHCGSE</sequence>
<protein>
    <recommendedName>
        <fullName evidence="6">Leucine-rich repeat-containing protein 56</fullName>
    </recommendedName>
</protein>
<gene>
    <name evidence="4" type="ORF">Q8A67_025622</name>
</gene>
<dbReference type="InterPro" id="IPR001611">
    <property type="entry name" value="Leu-rich_rpt"/>
</dbReference>
<feature type="compositionally biased region" description="Polar residues" evidence="3">
    <location>
        <begin position="468"/>
        <end position="477"/>
    </location>
</feature>
<feature type="compositionally biased region" description="Acidic residues" evidence="3">
    <location>
        <begin position="443"/>
        <end position="453"/>
    </location>
</feature>
<keyword evidence="1" id="KW-0433">Leucine-rich repeat</keyword>
<keyword evidence="5" id="KW-1185">Reference proteome</keyword>
<dbReference type="InterPro" id="IPR025875">
    <property type="entry name" value="Leu-rich_rpt_4"/>
</dbReference>
<evidence type="ECO:0000256" key="2">
    <source>
        <dbReference type="ARBA" id="ARBA00022737"/>
    </source>
</evidence>
<comment type="caution">
    <text evidence="4">The sequence shown here is derived from an EMBL/GenBank/DDBJ whole genome shotgun (WGS) entry which is preliminary data.</text>
</comment>
<feature type="compositionally biased region" description="Low complexity" evidence="3">
    <location>
        <begin position="308"/>
        <end position="322"/>
    </location>
</feature>
<dbReference type="AlphaFoldDB" id="A0AA88NXX7"/>
<evidence type="ECO:0000313" key="4">
    <source>
        <dbReference type="EMBL" id="KAK2867505.1"/>
    </source>
</evidence>
<feature type="compositionally biased region" description="Polar residues" evidence="3">
    <location>
        <begin position="373"/>
        <end position="389"/>
    </location>
</feature>
<dbReference type="SUPFAM" id="SSF52058">
    <property type="entry name" value="L domain-like"/>
    <property type="match status" value="1"/>
</dbReference>
<dbReference type="PANTHER" id="PTHR22708:SF0">
    <property type="entry name" value="LEUCINE-RICH REPEAT-CONTAINING PROTEIN 56"/>
    <property type="match status" value="1"/>
</dbReference>
<feature type="compositionally biased region" description="Low complexity" evidence="3">
    <location>
        <begin position="478"/>
        <end position="498"/>
    </location>
</feature>
<organism evidence="4 5">
    <name type="scientific">Cirrhinus molitorella</name>
    <name type="common">mud carp</name>
    <dbReference type="NCBI Taxonomy" id="172907"/>
    <lineage>
        <taxon>Eukaryota</taxon>
        <taxon>Metazoa</taxon>
        <taxon>Chordata</taxon>
        <taxon>Craniata</taxon>
        <taxon>Vertebrata</taxon>
        <taxon>Euteleostomi</taxon>
        <taxon>Actinopterygii</taxon>
        <taxon>Neopterygii</taxon>
        <taxon>Teleostei</taxon>
        <taxon>Ostariophysi</taxon>
        <taxon>Cypriniformes</taxon>
        <taxon>Cyprinidae</taxon>
        <taxon>Labeoninae</taxon>
        <taxon>Labeonini</taxon>
        <taxon>Cirrhinus</taxon>
    </lineage>
</organism>
<dbReference type="InterPro" id="IPR040091">
    <property type="entry name" value="LRRC56"/>
</dbReference>
<feature type="compositionally biased region" description="Basic and acidic residues" evidence="3">
    <location>
        <begin position="394"/>
        <end position="407"/>
    </location>
</feature>